<gene>
    <name evidence="1" type="ORF">THMIRHAT_22860</name>
</gene>
<keyword evidence="2" id="KW-1185">Reference proteome</keyword>
<evidence type="ECO:0000313" key="1">
    <source>
        <dbReference type="EMBL" id="BBP44540.1"/>
    </source>
</evidence>
<proteinExistence type="predicted"/>
<dbReference type="RefSeq" id="WP_173292251.1">
    <property type="nucleotide sequence ID" value="NZ_AP021888.1"/>
</dbReference>
<evidence type="ECO:0000313" key="2">
    <source>
        <dbReference type="Proteomes" id="UP000501466"/>
    </source>
</evidence>
<protein>
    <submittedName>
        <fullName evidence="1">Uncharacterized protein</fullName>
    </submittedName>
</protein>
<accession>A0A6F8PRC6</accession>
<dbReference type="AlphaFoldDB" id="A0A6F8PRC6"/>
<dbReference type="Proteomes" id="UP000501466">
    <property type="component" value="Chromosome"/>
</dbReference>
<dbReference type="EMBL" id="AP021888">
    <property type="protein sequence ID" value="BBP44540.1"/>
    <property type="molecule type" value="Genomic_DNA"/>
</dbReference>
<reference evidence="2" key="1">
    <citation type="submission" date="2019-11" db="EMBL/GenBank/DDBJ databases">
        <title>Isolation and characterization of two novel species in the genus Thiomicrorhabdus.</title>
        <authorList>
            <person name="Mochizuki J."/>
            <person name="Kojima H."/>
            <person name="Fukui M."/>
        </authorList>
    </citation>
    <scope>NUCLEOTIDE SEQUENCE [LARGE SCALE GENOMIC DNA]</scope>
    <source>
        <strain evidence="2">AkT22</strain>
    </source>
</reference>
<sequence>MSMTYLTTEELAQKIKYNARTIRNELKDSVLLEGRHYIRPFGQRKILFIWENIEMDMHLESANSAFAIPMANGGFCVGVH</sequence>
<name>A0A6F8PRC6_9GAMM</name>
<dbReference type="KEGG" id="tzo:THMIRHAT_22860"/>
<organism evidence="1 2">
    <name type="scientific">Thiosulfativibrio zosterae</name>
    <dbReference type="NCBI Taxonomy" id="2675053"/>
    <lineage>
        <taxon>Bacteria</taxon>
        <taxon>Pseudomonadati</taxon>
        <taxon>Pseudomonadota</taxon>
        <taxon>Gammaproteobacteria</taxon>
        <taxon>Thiotrichales</taxon>
        <taxon>Piscirickettsiaceae</taxon>
        <taxon>Thiosulfativibrio</taxon>
    </lineage>
</organism>